<accession>A0ABV0MHD6</accession>
<evidence type="ECO:0000313" key="1">
    <source>
        <dbReference type="EMBL" id="MEQ2158513.1"/>
    </source>
</evidence>
<keyword evidence="2" id="KW-1185">Reference proteome</keyword>
<organism evidence="1 2">
    <name type="scientific">Goodea atripinnis</name>
    <dbReference type="NCBI Taxonomy" id="208336"/>
    <lineage>
        <taxon>Eukaryota</taxon>
        <taxon>Metazoa</taxon>
        <taxon>Chordata</taxon>
        <taxon>Craniata</taxon>
        <taxon>Vertebrata</taxon>
        <taxon>Euteleostomi</taxon>
        <taxon>Actinopterygii</taxon>
        <taxon>Neopterygii</taxon>
        <taxon>Teleostei</taxon>
        <taxon>Neoteleostei</taxon>
        <taxon>Acanthomorphata</taxon>
        <taxon>Ovalentaria</taxon>
        <taxon>Atherinomorphae</taxon>
        <taxon>Cyprinodontiformes</taxon>
        <taxon>Goodeidae</taxon>
        <taxon>Goodea</taxon>
    </lineage>
</organism>
<protein>
    <submittedName>
        <fullName evidence="1">Uncharacterized protein</fullName>
    </submittedName>
</protein>
<gene>
    <name evidence="1" type="ORF">GOODEAATRI_013135</name>
</gene>
<sequence length="72" mass="8149">MIGPVNARFYFMLCVLRAKDFSTHCQIQVGDEQSVHDSLVMRGTDRLVVGALPLDPMELTRDLKNRCKPSLN</sequence>
<evidence type="ECO:0000313" key="2">
    <source>
        <dbReference type="Proteomes" id="UP001476798"/>
    </source>
</evidence>
<proteinExistence type="predicted"/>
<dbReference type="EMBL" id="JAHRIO010000870">
    <property type="protein sequence ID" value="MEQ2158513.1"/>
    <property type="molecule type" value="Genomic_DNA"/>
</dbReference>
<comment type="caution">
    <text evidence="1">The sequence shown here is derived from an EMBL/GenBank/DDBJ whole genome shotgun (WGS) entry which is preliminary data.</text>
</comment>
<dbReference type="Proteomes" id="UP001476798">
    <property type="component" value="Unassembled WGS sequence"/>
</dbReference>
<name>A0ABV0MHD6_9TELE</name>
<reference evidence="1 2" key="1">
    <citation type="submission" date="2021-06" db="EMBL/GenBank/DDBJ databases">
        <authorList>
            <person name="Palmer J.M."/>
        </authorList>
    </citation>
    <scope>NUCLEOTIDE SEQUENCE [LARGE SCALE GENOMIC DNA]</scope>
    <source>
        <strain evidence="1 2">GA_2019</strain>
        <tissue evidence="1">Muscle</tissue>
    </source>
</reference>